<accession>A0A9W6Q5K2</accession>
<dbReference type="PROSITE" id="PS51935">
    <property type="entry name" value="NLPC_P60"/>
    <property type="match status" value="1"/>
</dbReference>
<dbReference type="AlphaFoldDB" id="A0A9W6Q5K2"/>
<keyword evidence="4" id="KW-0788">Thiol protease</keyword>
<evidence type="ECO:0000256" key="3">
    <source>
        <dbReference type="ARBA" id="ARBA00022801"/>
    </source>
</evidence>
<protein>
    <recommendedName>
        <fullName evidence="6">NlpC/P60 domain-containing protein</fullName>
    </recommendedName>
</protein>
<evidence type="ECO:0000256" key="2">
    <source>
        <dbReference type="ARBA" id="ARBA00022670"/>
    </source>
</evidence>
<sequence>MSAKTSRLSRLVLAAAVATAGLAGSLAVGNSAHAVGTSSVNGQITRSEVLARAQSWVDEGVPYSQDGSHPYTDSNGSYRSDCSGYVSMAWHLGSSLTTQTLRSVSTQLNSFDDLKPGDMLDRYDNGNYNIHVVLFAGWADSAHTTANVYAESTWGTTASRKTYSRSYLNSADFRPWRYNNIVDGTTGSYPDPATLPTGTLVKSPNNPAVKLIINGAGLAVAGSDVTPDGYNMGAVVTVDDAKFWALPSSLPSGTVVHDQSGTSNSRYVIVGGAALSITGAEWTADGYNTAPDMGVPTSWLQQALQNTLPAGMVVHDQSGTSNSRYVMVGGAALSITGAEWTADGYNTAPDMGVPGAWLQTAAAKTPPTGTVLMDQSGLDNNRYVMVNGAAVHISGAEWTADGYNTQSLMGVPGTWLAGSVNSTVADGTLVKGRSGADPSVYVMANGSALPLTSAEYTQVFASAPVTGVPETWEAAQVARPLKDGTVIKNASGADPSIYVMAGGKAVPLTYADYTGLGYDKQPLRGVPGTWEATAAAKSVPADGTLLKSSDTTTVWQVVNGGSKKAAVAGSYNTAAVVAVPTALTAQLPTVQ</sequence>
<dbReference type="InterPro" id="IPR000064">
    <property type="entry name" value="NLP_P60_dom"/>
</dbReference>
<evidence type="ECO:0000256" key="4">
    <source>
        <dbReference type="ARBA" id="ARBA00022807"/>
    </source>
</evidence>
<evidence type="ECO:0000256" key="5">
    <source>
        <dbReference type="SAM" id="SignalP"/>
    </source>
</evidence>
<dbReference type="Proteomes" id="UP001165041">
    <property type="component" value="Unassembled WGS sequence"/>
</dbReference>
<proteinExistence type="inferred from homology"/>
<keyword evidence="2" id="KW-0645">Protease</keyword>
<comment type="similarity">
    <text evidence="1">Belongs to the peptidase C40 family.</text>
</comment>
<keyword evidence="5" id="KW-0732">Signal</keyword>
<feature type="chain" id="PRO_5040982786" description="NlpC/P60 domain-containing protein" evidence="5">
    <location>
        <begin position="35"/>
        <end position="591"/>
    </location>
</feature>
<dbReference type="EMBL" id="BSSA01000007">
    <property type="protein sequence ID" value="GLW70282.1"/>
    <property type="molecule type" value="Genomic_DNA"/>
</dbReference>
<feature type="domain" description="NlpC/P60" evidence="6">
    <location>
        <begin position="43"/>
        <end position="179"/>
    </location>
</feature>
<comment type="caution">
    <text evidence="7">The sequence shown here is derived from an EMBL/GenBank/DDBJ whole genome shotgun (WGS) entry which is preliminary data.</text>
</comment>
<keyword evidence="3" id="KW-0378">Hydrolase</keyword>
<dbReference type="PROSITE" id="PS51318">
    <property type="entry name" value="TAT"/>
    <property type="match status" value="1"/>
</dbReference>
<dbReference type="GO" id="GO:0008234">
    <property type="term" value="F:cysteine-type peptidase activity"/>
    <property type="evidence" value="ECO:0007669"/>
    <property type="project" value="UniProtKB-KW"/>
</dbReference>
<gene>
    <name evidence="7" type="ORF">Kpho02_25810</name>
</gene>
<evidence type="ECO:0000313" key="7">
    <source>
        <dbReference type="EMBL" id="GLW70282.1"/>
    </source>
</evidence>
<dbReference type="SUPFAM" id="SSF54001">
    <property type="entry name" value="Cysteine proteinases"/>
    <property type="match status" value="1"/>
</dbReference>
<evidence type="ECO:0000313" key="8">
    <source>
        <dbReference type="Proteomes" id="UP001165041"/>
    </source>
</evidence>
<reference evidence="7" key="1">
    <citation type="submission" date="2023-02" db="EMBL/GenBank/DDBJ databases">
        <title>Kitasatospora phosalacinea NBRC 14627.</title>
        <authorList>
            <person name="Ichikawa N."/>
            <person name="Sato H."/>
            <person name="Tonouchi N."/>
        </authorList>
    </citation>
    <scope>NUCLEOTIDE SEQUENCE</scope>
    <source>
        <strain evidence="7">NBRC 14627</strain>
    </source>
</reference>
<dbReference type="Gene3D" id="3.90.1720.10">
    <property type="entry name" value="endopeptidase domain like (from Nostoc punctiforme)"/>
    <property type="match status" value="1"/>
</dbReference>
<dbReference type="InterPro" id="IPR038765">
    <property type="entry name" value="Papain-like_cys_pep_sf"/>
</dbReference>
<dbReference type="GO" id="GO:0006508">
    <property type="term" value="P:proteolysis"/>
    <property type="evidence" value="ECO:0007669"/>
    <property type="project" value="UniProtKB-KW"/>
</dbReference>
<dbReference type="RefSeq" id="WP_285736119.1">
    <property type="nucleotide sequence ID" value="NZ_BSSA01000007.1"/>
</dbReference>
<feature type="signal peptide" evidence="5">
    <location>
        <begin position="1"/>
        <end position="34"/>
    </location>
</feature>
<name>A0A9W6Q5K2_9ACTN</name>
<evidence type="ECO:0000259" key="6">
    <source>
        <dbReference type="PROSITE" id="PS51935"/>
    </source>
</evidence>
<dbReference type="InterPro" id="IPR006311">
    <property type="entry name" value="TAT_signal"/>
</dbReference>
<evidence type="ECO:0000256" key="1">
    <source>
        <dbReference type="ARBA" id="ARBA00007074"/>
    </source>
</evidence>
<organism evidence="7 8">
    <name type="scientific">Kitasatospora phosalacinea</name>
    <dbReference type="NCBI Taxonomy" id="2065"/>
    <lineage>
        <taxon>Bacteria</taxon>
        <taxon>Bacillati</taxon>
        <taxon>Actinomycetota</taxon>
        <taxon>Actinomycetes</taxon>
        <taxon>Kitasatosporales</taxon>
        <taxon>Streptomycetaceae</taxon>
        <taxon>Kitasatospora</taxon>
    </lineage>
</organism>